<evidence type="ECO:0000259" key="1">
    <source>
        <dbReference type="PROSITE" id="PS50004"/>
    </source>
</evidence>
<dbReference type="Proteomes" id="UP000655225">
    <property type="component" value="Unassembled WGS sequence"/>
</dbReference>
<dbReference type="OMA" id="CRRCNCL"/>
<gene>
    <name evidence="2" type="ORF">HHK36_004030</name>
</gene>
<evidence type="ECO:0000313" key="3">
    <source>
        <dbReference type="Proteomes" id="UP000655225"/>
    </source>
</evidence>
<dbReference type="OrthoDB" id="687396at2759"/>
<organism evidence="2 3">
    <name type="scientific">Tetracentron sinense</name>
    <name type="common">Spur-leaf</name>
    <dbReference type="NCBI Taxonomy" id="13715"/>
    <lineage>
        <taxon>Eukaryota</taxon>
        <taxon>Viridiplantae</taxon>
        <taxon>Streptophyta</taxon>
        <taxon>Embryophyta</taxon>
        <taxon>Tracheophyta</taxon>
        <taxon>Spermatophyta</taxon>
        <taxon>Magnoliopsida</taxon>
        <taxon>Trochodendrales</taxon>
        <taxon>Trochodendraceae</taxon>
        <taxon>Tetracentron</taxon>
    </lineage>
</organism>
<name>A0A835DP47_TETSI</name>
<dbReference type="PANTHER" id="PTHR35503:SF2">
    <property type="entry name" value="OS04G0455700 PROTEIN"/>
    <property type="match status" value="1"/>
</dbReference>
<keyword evidence="3" id="KW-1185">Reference proteome</keyword>
<dbReference type="EMBL" id="JABCRI010000002">
    <property type="protein sequence ID" value="KAF8411478.1"/>
    <property type="molecule type" value="Genomic_DNA"/>
</dbReference>
<accession>A0A835DP47</accession>
<dbReference type="PROSITE" id="PS50004">
    <property type="entry name" value="C2"/>
    <property type="match status" value="1"/>
</dbReference>
<dbReference type="SUPFAM" id="SSF49562">
    <property type="entry name" value="C2 domain (Calcium/lipid-binding domain, CaLB)"/>
    <property type="match status" value="1"/>
</dbReference>
<feature type="domain" description="C2" evidence="1">
    <location>
        <begin position="1"/>
        <end position="126"/>
    </location>
</feature>
<proteinExistence type="predicted"/>
<evidence type="ECO:0000313" key="2">
    <source>
        <dbReference type="EMBL" id="KAF8411478.1"/>
    </source>
</evidence>
<comment type="caution">
    <text evidence="2">The sequence shown here is derived from an EMBL/GenBank/DDBJ whole genome shotgun (WGS) entry which is preliminary data.</text>
</comment>
<dbReference type="InterPro" id="IPR035892">
    <property type="entry name" value="C2_domain_sf"/>
</dbReference>
<dbReference type="InterPro" id="IPR000008">
    <property type="entry name" value="C2_dom"/>
</dbReference>
<sequence>MGVSQNLSSLSCELRIIRAKNLDYISTGNLFVRHYLCAGHNKRIRLNTREISSTYDLCWNESISLECLGNQDSMEELKQQSVVFELRWRNTAPILGKIGGSKLLARAEVSWKDVLESSGLAIEKWVSMVSTSSRVPEGLKPPALQIGMKVRVPGEAEMIKRRRDVSRPKKWNECGCKHGECNDIDHDDIFALAAALEVL</sequence>
<protein>
    <recommendedName>
        <fullName evidence="1">C2 domain-containing protein</fullName>
    </recommendedName>
</protein>
<dbReference type="PANTHER" id="PTHR35503">
    <property type="entry name" value="OSJNBA0006M15.15 PROTEIN"/>
    <property type="match status" value="1"/>
</dbReference>
<dbReference type="AlphaFoldDB" id="A0A835DP47"/>
<reference evidence="2 3" key="1">
    <citation type="submission" date="2020-04" db="EMBL/GenBank/DDBJ databases">
        <title>Plant Genome Project.</title>
        <authorList>
            <person name="Zhang R.-G."/>
        </authorList>
    </citation>
    <scope>NUCLEOTIDE SEQUENCE [LARGE SCALE GENOMIC DNA]</scope>
    <source>
        <strain evidence="2">YNK0</strain>
        <tissue evidence="2">Leaf</tissue>
    </source>
</reference>
<dbReference type="Gene3D" id="2.60.40.150">
    <property type="entry name" value="C2 domain"/>
    <property type="match status" value="1"/>
</dbReference>